<feature type="domain" description="Integral membrane protein YccS N-terminal" evidence="8">
    <location>
        <begin position="84"/>
        <end position="233"/>
    </location>
</feature>
<evidence type="ECO:0000256" key="3">
    <source>
        <dbReference type="ARBA" id="ARBA00022692"/>
    </source>
</evidence>
<dbReference type="PANTHER" id="PTHR30509">
    <property type="entry name" value="P-HYDROXYBENZOIC ACID EFFLUX PUMP SUBUNIT-RELATED"/>
    <property type="match status" value="1"/>
</dbReference>
<evidence type="ECO:0000259" key="8">
    <source>
        <dbReference type="Pfam" id="PF12805"/>
    </source>
</evidence>
<dbReference type="RefSeq" id="WP_266340811.1">
    <property type="nucleotide sequence ID" value="NZ_JAPKNK010000012.1"/>
</dbReference>
<dbReference type="Pfam" id="PF12805">
    <property type="entry name" value="FUSC-like"/>
    <property type="match status" value="1"/>
</dbReference>
<evidence type="ECO:0000256" key="4">
    <source>
        <dbReference type="ARBA" id="ARBA00022989"/>
    </source>
</evidence>
<dbReference type="PANTHER" id="PTHR30509:SF9">
    <property type="entry name" value="MULTIDRUG RESISTANCE PROTEIN MDTO"/>
    <property type="match status" value="1"/>
</dbReference>
<evidence type="ECO:0000256" key="7">
    <source>
        <dbReference type="SAM" id="Phobius"/>
    </source>
</evidence>
<dbReference type="Proteomes" id="UP001144805">
    <property type="component" value="Unassembled WGS sequence"/>
</dbReference>
<reference evidence="10" key="1">
    <citation type="submission" date="2022-11" db="EMBL/GenBank/DDBJ databases">
        <title>Biodiversity and phylogenetic relationships of bacteria.</title>
        <authorList>
            <person name="Machado R.A.R."/>
            <person name="Bhat A."/>
            <person name="Loulou A."/>
            <person name="Kallel S."/>
        </authorList>
    </citation>
    <scope>NUCLEOTIDE SEQUENCE</scope>
    <source>
        <strain evidence="10">K-TC2</strain>
    </source>
</reference>
<dbReference type="InterPro" id="IPR032692">
    <property type="entry name" value="YccS_N"/>
</dbReference>
<keyword evidence="3 7" id="KW-0812">Transmembrane</keyword>
<dbReference type="AlphaFoldDB" id="A0A9X3E665"/>
<accession>A0A9X3E665</accession>
<evidence type="ECO:0000259" key="9">
    <source>
        <dbReference type="Pfam" id="PF13515"/>
    </source>
</evidence>
<feature type="transmembrane region" description="Helical" evidence="7">
    <location>
        <begin position="478"/>
        <end position="496"/>
    </location>
</feature>
<feature type="transmembrane region" description="Helical" evidence="7">
    <location>
        <begin position="72"/>
        <end position="93"/>
    </location>
</feature>
<organism evidence="10 11">
    <name type="scientific">Kaistia nematophila</name>
    <dbReference type="NCBI Taxonomy" id="2994654"/>
    <lineage>
        <taxon>Bacteria</taxon>
        <taxon>Pseudomonadati</taxon>
        <taxon>Pseudomonadota</taxon>
        <taxon>Alphaproteobacteria</taxon>
        <taxon>Hyphomicrobiales</taxon>
        <taxon>Kaistiaceae</taxon>
        <taxon>Kaistia</taxon>
    </lineage>
</organism>
<sequence length="661" mass="69618">MHYKPADWLVLLTRLNPKTAWPWRHSVRLAIAVTLPMLVGLLTGEVEAAIMVSLGALLNSVKVQSDPYRTRFRNFLIIVPIAMSGFMLGALVAGHGLLTLALLVLVAILSGLISGYGAVYSTGAMQMLMLAVIAAAGDHAPSSIWIPALLFAGGAGFAALLLAIEALFDRHLPERTALAHLLHALAHLARAAAEPPEDKAGHALATPFEQQRRHVTDAMMKAYSGLLEARLRSEGSTPASDGRAAILSTTGMLFSALMAGGHAPDELAAAGHRLDGIATAVARGRARPSDATVGGEGLAGILDHLVDEIWPDAEVSAPRAVPGKMIRKASPASARPGWHARLAQVGRLAPGRDVIITALRLALCLAIAFAAQIWLGGVRSYWIPLCVVIVLKPDFGSVFVRAVQRSIGTILGVAIGVVVLTFVPKGFWLLACMAGLGLVVPAAGLRGYAMQCTFLTPLVLILIDMTAPGTADFGPQRLVDTLIGSAIVLVFGYLIWPRDPAAQIQRAFAGAMAAAEAFFHAASTPPPADPAGVPSARSTDLAAMTTAYRSLSNVRTTLQRAIAEPPPASREAAAWFPAVVEAERLCDRITRLAERNLAGTVTLDPAAVEQRLAAFEALRASVGRPARQPGDPIPASADGDPAFREVDFELARLSQLMQPAT</sequence>
<evidence type="ECO:0000313" key="11">
    <source>
        <dbReference type="Proteomes" id="UP001144805"/>
    </source>
</evidence>
<proteinExistence type="inferred from homology"/>
<protein>
    <submittedName>
        <fullName evidence="10">FUSC family protein</fullName>
    </submittedName>
</protein>
<keyword evidence="4 7" id="KW-1133">Transmembrane helix</keyword>
<evidence type="ECO:0000256" key="1">
    <source>
        <dbReference type="ARBA" id="ARBA00004651"/>
    </source>
</evidence>
<feature type="domain" description="Integral membrane bound transporter" evidence="9">
    <location>
        <begin position="369"/>
        <end position="491"/>
    </location>
</feature>
<feature type="transmembrane region" description="Helical" evidence="7">
    <location>
        <begin position="354"/>
        <end position="375"/>
    </location>
</feature>
<dbReference type="InterPro" id="IPR049453">
    <property type="entry name" value="Memb_transporter_dom"/>
</dbReference>
<feature type="transmembrane region" description="Helical" evidence="7">
    <location>
        <begin position="100"/>
        <end position="119"/>
    </location>
</feature>
<evidence type="ECO:0000256" key="2">
    <source>
        <dbReference type="ARBA" id="ARBA00022475"/>
    </source>
</evidence>
<dbReference type="EMBL" id="JAPKNK010000012">
    <property type="protein sequence ID" value="MCX5571853.1"/>
    <property type="molecule type" value="Genomic_DNA"/>
</dbReference>
<comment type="subcellular location">
    <subcellularLocation>
        <location evidence="1">Cell membrane</location>
        <topology evidence="1">Multi-pass membrane protein</topology>
    </subcellularLocation>
</comment>
<dbReference type="GO" id="GO:0005886">
    <property type="term" value="C:plasma membrane"/>
    <property type="evidence" value="ECO:0007669"/>
    <property type="project" value="UniProtKB-SubCell"/>
</dbReference>
<name>A0A9X3E665_9HYPH</name>
<evidence type="ECO:0000313" key="10">
    <source>
        <dbReference type="EMBL" id="MCX5571853.1"/>
    </source>
</evidence>
<comment type="caution">
    <text evidence="10">The sequence shown here is derived from an EMBL/GenBank/DDBJ whole genome shotgun (WGS) entry which is preliminary data.</text>
</comment>
<keyword evidence="2" id="KW-1003">Cell membrane</keyword>
<feature type="transmembrane region" description="Helical" evidence="7">
    <location>
        <begin position="144"/>
        <end position="168"/>
    </location>
</feature>
<dbReference type="Pfam" id="PF13515">
    <property type="entry name" value="FUSC_2"/>
    <property type="match status" value="1"/>
</dbReference>
<evidence type="ECO:0000256" key="5">
    <source>
        <dbReference type="ARBA" id="ARBA00023136"/>
    </source>
</evidence>
<keyword evidence="5 7" id="KW-0472">Membrane</keyword>
<gene>
    <name evidence="10" type="ORF">OSH07_21820</name>
</gene>
<comment type="similarity">
    <text evidence="6">Belongs to the YccS/YhfK family.</text>
</comment>
<evidence type="ECO:0000256" key="6">
    <source>
        <dbReference type="ARBA" id="ARBA00043993"/>
    </source>
</evidence>
<keyword evidence="11" id="KW-1185">Reference proteome</keyword>